<feature type="transmembrane region" description="Helical" evidence="6">
    <location>
        <begin position="294"/>
        <end position="317"/>
    </location>
</feature>
<accession>A0A654KGC4</accession>
<evidence type="ECO:0000256" key="3">
    <source>
        <dbReference type="ARBA" id="ARBA00022692"/>
    </source>
</evidence>
<dbReference type="AlphaFoldDB" id="A0A654KGC4"/>
<evidence type="ECO:0000313" key="10">
    <source>
        <dbReference type="Proteomes" id="UP000007472"/>
    </source>
</evidence>
<feature type="transmembrane region" description="Helical" evidence="6">
    <location>
        <begin position="96"/>
        <end position="114"/>
    </location>
</feature>
<feature type="transmembrane region" description="Helical" evidence="6">
    <location>
        <begin position="358"/>
        <end position="377"/>
    </location>
</feature>
<dbReference type="GO" id="GO:0005886">
    <property type="term" value="C:plasma membrane"/>
    <property type="evidence" value="ECO:0007669"/>
    <property type="project" value="UniProtKB-SubCell"/>
</dbReference>
<gene>
    <name evidence="9" type="ordered locus">TEQUI_0545</name>
</gene>
<evidence type="ECO:0000256" key="5">
    <source>
        <dbReference type="ARBA" id="ARBA00023136"/>
    </source>
</evidence>
<dbReference type="Proteomes" id="UP000007472">
    <property type="component" value="Chromosome"/>
</dbReference>
<feature type="transmembrane region" description="Helical" evidence="6">
    <location>
        <begin position="144"/>
        <end position="172"/>
    </location>
</feature>
<evidence type="ECO:0000256" key="6">
    <source>
        <dbReference type="SAM" id="Phobius"/>
    </source>
</evidence>
<feature type="domain" description="Putative Na+/H+ antiporter N-terminal" evidence="8">
    <location>
        <begin position="2"/>
        <end position="86"/>
    </location>
</feature>
<dbReference type="Pfam" id="PF13726">
    <property type="entry name" value="Na_H_antiport_2"/>
    <property type="match status" value="1"/>
</dbReference>
<name>A0A654KGC4_TAYEM</name>
<dbReference type="KEGG" id="teq:TEQUI_0545"/>
<dbReference type="InterPro" id="IPR032813">
    <property type="entry name" value="Na_H_antiport_N"/>
</dbReference>
<proteinExistence type="predicted"/>
<dbReference type="PANTHER" id="PTHR37821:SF1">
    <property type="entry name" value="AMINO ACID TRANSPORTER YUIF-RELATED"/>
    <property type="match status" value="1"/>
</dbReference>
<protein>
    <submittedName>
        <fullName evidence="9">Histidine permease YuiF</fullName>
    </submittedName>
</protein>
<keyword evidence="4 6" id="KW-1133">Transmembrane helix</keyword>
<feature type="domain" description="Na+/H+ antiporter NhaC-like C-terminal" evidence="7">
    <location>
        <begin position="150"/>
        <end position="439"/>
    </location>
</feature>
<evidence type="ECO:0000259" key="8">
    <source>
        <dbReference type="Pfam" id="PF13726"/>
    </source>
</evidence>
<reference evidence="9 10" key="1">
    <citation type="journal article" date="2011" name="J. Bacteriol.">
        <title>Genome sequence of Taylorella equigenitalis MCE9, the causative agent of contagious equine metritis.</title>
        <authorList>
            <person name="Hebert L."/>
            <person name="Moumen B."/>
            <person name="Duquesne F."/>
            <person name="Breuil M.F."/>
            <person name="Laugier C."/>
            <person name="Batto J.M."/>
            <person name="Renault P."/>
            <person name="Petry S."/>
        </authorList>
    </citation>
    <scope>NUCLEOTIDE SEQUENCE [LARGE SCALE GENOMIC DNA]</scope>
    <source>
        <strain evidence="9 10">MCE9</strain>
    </source>
</reference>
<feature type="transmembrane region" description="Helical" evidence="6">
    <location>
        <begin position="423"/>
        <end position="444"/>
    </location>
</feature>
<feature type="transmembrane region" description="Helical" evidence="6">
    <location>
        <begin position="265"/>
        <end position="282"/>
    </location>
</feature>
<dbReference type="InterPro" id="IPR018461">
    <property type="entry name" value="Na/H_Antiport_NhaC-like_C"/>
</dbReference>
<sequence length="445" mass="46908">MNSVVLAVIVMLVLSISRVHVILALIVGALVGGLASGLDMAGTLEAFSKGLGNGAETALSYALLGAFAMGIAHSGLPEFIASKVIESTRRNPKSTAIKWAVVCVLFLLGCFSQNLIPIHIAFIPIVVPPLIVIFNTFKMDRRMIACALSFGMVACYMAIPVGFGDIFINKIIIPNVNQAGAQFGLDVSNVNVIGAMAIPFLGMFLGLLVAVFISYRKPREYRTVETVADSSLQSQDQPQYSTFRNMVALASIVVAFVVQLATDSLLMGAMLGFALFLVTGIIKWKEADGIFTEGLKMMCMIGFIMITAQGFASVMNATNEIEPLVRSSISIFGGSKIMASFAMLAVGLLVTMGIGSSFSTIPIITTIFVPICANLGFSPEATLALIATAGALGDTGSPASDQTLGPSSGLNVDGQHDHIKDTVIPTFIHFNIPLLIAGVIATMVL</sequence>
<evidence type="ECO:0000313" key="9">
    <source>
        <dbReference type="EMBL" id="ADU91487.1"/>
    </source>
</evidence>
<dbReference type="EMBL" id="CP002456">
    <property type="protein sequence ID" value="ADU91487.1"/>
    <property type="molecule type" value="Genomic_DNA"/>
</dbReference>
<organism evidence="9 10">
    <name type="scientific">Taylorella equigenitalis (strain MCE9)</name>
    <dbReference type="NCBI Taxonomy" id="937774"/>
    <lineage>
        <taxon>Bacteria</taxon>
        <taxon>Pseudomonadati</taxon>
        <taxon>Pseudomonadota</taxon>
        <taxon>Betaproteobacteria</taxon>
        <taxon>Burkholderiales</taxon>
        <taxon>Alcaligenaceae</taxon>
        <taxon>Taylorella</taxon>
    </lineage>
</organism>
<comment type="subcellular location">
    <subcellularLocation>
        <location evidence="1">Cell membrane</location>
        <topology evidence="1">Multi-pass membrane protein</topology>
    </subcellularLocation>
</comment>
<feature type="transmembrane region" description="Helical" evidence="6">
    <location>
        <begin position="120"/>
        <end position="137"/>
    </location>
</feature>
<feature type="transmembrane region" description="Helical" evidence="6">
    <location>
        <begin position="329"/>
        <end position="351"/>
    </location>
</feature>
<evidence type="ECO:0000256" key="2">
    <source>
        <dbReference type="ARBA" id="ARBA00022475"/>
    </source>
</evidence>
<evidence type="ECO:0000259" key="7">
    <source>
        <dbReference type="Pfam" id="PF03553"/>
    </source>
</evidence>
<dbReference type="InterPro" id="IPR052576">
    <property type="entry name" value="AA_Transporter-Related"/>
</dbReference>
<dbReference type="PANTHER" id="PTHR37821">
    <property type="entry name" value="AMINO ACID TRANSPORTER YUIF-RELATED"/>
    <property type="match status" value="1"/>
</dbReference>
<keyword evidence="5 6" id="KW-0472">Membrane</keyword>
<keyword evidence="3 6" id="KW-0812">Transmembrane</keyword>
<dbReference type="Pfam" id="PF03553">
    <property type="entry name" value="Na_H_antiporter"/>
    <property type="match status" value="1"/>
</dbReference>
<evidence type="ECO:0000256" key="4">
    <source>
        <dbReference type="ARBA" id="ARBA00022989"/>
    </source>
</evidence>
<evidence type="ECO:0000256" key="1">
    <source>
        <dbReference type="ARBA" id="ARBA00004651"/>
    </source>
</evidence>
<feature type="transmembrane region" description="Helical" evidence="6">
    <location>
        <begin position="192"/>
        <end position="213"/>
    </location>
</feature>
<feature type="transmembrane region" description="Helical" evidence="6">
    <location>
        <begin position="242"/>
        <end position="259"/>
    </location>
</feature>
<keyword evidence="2" id="KW-1003">Cell membrane</keyword>
<feature type="transmembrane region" description="Helical" evidence="6">
    <location>
        <begin position="58"/>
        <end position="76"/>
    </location>
</feature>